<feature type="transmembrane region" description="Helical" evidence="1">
    <location>
        <begin position="66"/>
        <end position="84"/>
    </location>
</feature>
<organism evidence="2 3">
    <name type="scientific">Armillaria borealis</name>
    <dbReference type="NCBI Taxonomy" id="47425"/>
    <lineage>
        <taxon>Eukaryota</taxon>
        <taxon>Fungi</taxon>
        <taxon>Dikarya</taxon>
        <taxon>Basidiomycota</taxon>
        <taxon>Agaricomycotina</taxon>
        <taxon>Agaricomycetes</taxon>
        <taxon>Agaricomycetidae</taxon>
        <taxon>Agaricales</taxon>
        <taxon>Marasmiineae</taxon>
        <taxon>Physalacriaceae</taxon>
        <taxon>Armillaria</taxon>
    </lineage>
</organism>
<accession>A0AA39M4S3</accession>
<evidence type="ECO:0000256" key="1">
    <source>
        <dbReference type="SAM" id="Phobius"/>
    </source>
</evidence>
<sequence length="193" mass="21927">MLARASGYCLFFQDTFYSFHDTFYSFGYFLFLLIQFNSSASGGQYTKLMVVGVRPVPARGSRNCDFVRICAFLLLLGLQGIVFSFRILSISFRILSIPFMVLSIPFRILSIRFDSSASCFSCHVPRPFDDGSYNDPAVVLTVDSLQCPTVVLFHSLQSFLFLSTPLPTEPYEVLPLTYCRVYLLSDCSDRYIH</sequence>
<dbReference type="AlphaFoldDB" id="A0AA39M4S3"/>
<keyword evidence="3" id="KW-1185">Reference proteome</keyword>
<gene>
    <name evidence="2" type="ORF">EV421DRAFT_947215</name>
</gene>
<protein>
    <submittedName>
        <fullName evidence="2">Uncharacterized protein</fullName>
    </submittedName>
</protein>
<proteinExistence type="predicted"/>
<evidence type="ECO:0000313" key="2">
    <source>
        <dbReference type="EMBL" id="KAK0421621.1"/>
    </source>
</evidence>
<evidence type="ECO:0000313" key="3">
    <source>
        <dbReference type="Proteomes" id="UP001175226"/>
    </source>
</evidence>
<feature type="transmembrane region" description="Helical" evidence="1">
    <location>
        <begin position="26"/>
        <end position="45"/>
    </location>
</feature>
<keyword evidence="1" id="KW-1133">Transmembrane helix</keyword>
<dbReference type="EMBL" id="JAUEPT010000414">
    <property type="protein sequence ID" value="KAK0421621.1"/>
    <property type="molecule type" value="Genomic_DNA"/>
</dbReference>
<dbReference type="Proteomes" id="UP001175226">
    <property type="component" value="Unassembled WGS sequence"/>
</dbReference>
<keyword evidence="1" id="KW-0472">Membrane</keyword>
<reference evidence="2" key="1">
    <citation type="submission" date="2023-06" db="EMBL/GenBank/DDBJ databases">
        <authorList>
            <consortium name="Lawrence Berkeley National Laboratory"/>
            <person name="Ahrendt S."/>
            <person name="Sahu N."/>
            <person name="Indic B."/>
            <person name="Wong-Bajracharya J."/>
            <person name="Merenyi Z."/>
            <person name="Ke H.-M."/>
            <person name="Monk M."/>
            <person name="Kocsube S."/>
            <person name="Drula E."/>
            <person name="Lipzen A."/>
            <person name="Balint B."/>
            <person name="Henrissat B."/>
            <person name="Andreopoulos B."/>
            <person name="Martin F.M."/>
            <person name="Harder C.B."/>
            <person name="Rigling D."/>
            <person name="Ford K.L."/>
            <person name="Foster G.D."/>
            <person name="Pangilinan J."/>
            <person name="Papanicolaou A."/>
            <person name="Barry K."/>
            <person name="LaButti K."/>
            <person name="Viragh M."/>
            <person name="Koriabine M."/>
            <person name="Yan M."/>
            <person name="Riley R."/>
            <person name="Champramary S."/>
            <person name="Plett K.L."/>
            <person name="Tsai I.J."/>
            <person name="Slot J."/>
            <person name="Sipos G."/>
            <person name="Plett J."/>
            <person name="Nagy L.G."/>
            <person name="Grigoriev I.V."/>
        </authorList>
    </citation>
    <scope>NUCLEOTIDE SEQUENCE</scope>
    <source>
        <strain evidence="2">FPL87.14</strain>
    </source>
</reference>
<name>A0AA39M4S3_9AGAR</name>
<comment type="caution">
    <text evidence="2">The sequence shown here is derived from an EMBL/GenBank/DDBJ whole genome shotgun (WGS) entry which is preliminary data.</text>
</comment>
<keyword evidence="1" id="KW-0812">Transmembrane</keyword>